<dbReference type="GO" id="GO:0004674">
    <property type="term" value="F:protein serine/threonine kinase activity"/>
    <property type="evidence" value="ECO:0007669"/>
    <property type="project" value="TreeGrafter"/>
</dbReference>
<dbReference type="Pfam" id="PF13191">
    <property type="entry name" value="AAA_16"/>
    <property type="match status" value="1"/>
</dbReference>
<dbReference type="InterPro" id="IPR008271">
    <property type="entry name" value="Ser/Thr_kinase_AS"/>
</dbReference>
<dbReference type="InterPro" id="IPR027417">
    <property type="entry name" value="P-loop_NTPase"/>
</dbReference>
<evidence type="ECO:0000256" key="3">
    <source>
        <dbReference type="ARBA" id="ARBA00022840"/>
    </source>
</evidence>
<dbReference type="InterPro" id="IPR029787">
    <property type="entry name" value="Nucleotide_cyclase"/>
</dbReference>
<dbReference type="Proteomes" id="UP001320119">
    <property type="component" value="Chromosome"/>
</dbReference>
<dbReference type="GO" id="GO:0016020">
    <property type="term" value="C:membrane"/>
    <property type="evidence" value="ECO:0007669"/>
    <property type="project" value="UniProtKB-SubCell"/>
</dbReference>
<dbReference type="Pfam" id="PF00069">
    <property type="entry name" value="Pkinase"/>
    <property type="match status" value="1"/>
</dbReference>
<evidence type="ECO:0000313" key="6">
    <source>
        <dbReference type="EMBL" id="BCD96655.1"/>
    </source>
</evidence>
<dbReference type="PROSITE" id="PS50011">
    <property type="entry name" value="PROTEIN_KINASE_DOM"/>
    <property type="match status" value="1"/>
</dbReference>
<dbReference type="SMART" id="SM00220">
    <property type="entry name" value="S_TKc"/>
    <property type="match status" value="1"/>
</dbReference>
<feature type="binding site" evidence="4">
    <location>
        <position position="53"/>
    </location>
    <ligand>
        <name>ATP</name>
        <dbReference type="ChEBI" id="CHEBI:30616"/>
    </ligand>
</feature>
<feature type="domain" description="Protein kinase" evidence="5">
    <location>
        <begin position="24"/>
        <end position="294"/>
    </location>
</feature>
<dbReference type="InterPro" id="IPR000719">
    <property type="entry name" value="Prot_kinase_dom"/>
</dbReference>
<dbReference type="InterPro" id="IPR017441">
    <property type="entry name" value="Protein_kinase_ATP_BS"/>
</dbReference>
<evidence type="ECO:0000256" key="2">
    <source>
        <dbReference type="ARBA" id="ARBA00022741"/>
    </source>
</evidence>
<dbReference type="Gene3D" id="3.30.70.1230">
    <property type="entry name" value="Nucleotide cyclase"/>
    <property type="match status" value="1"/>
</dbReference>
<dbReference type="Gene3D" id="1.10.510.10">
    <property type="entry name" value="Transferase(Phosphotransferase) domain 1"/>
    <property type="match status" value="1"/>
</dbReference>
<dbReference type="InterPro" id="IPR011990">
    <property type="entry name" value="TPR-like_helical_dom_sf"/>
</dbReference>
<dbReference type="SUPFAM" id="SSF52540">
    <property type="entry name" value="P-loop containing nucleoside triphosphate hydrolases"/>
    <property type="match status" value="1"/>
</dbReference>
<dbReference type="PROSITE" id="PS00107">
    <property type="entry name" value="PROTEIN_KINASE_ATP"/>
    <property type="match status" value="1"/>
</dbReference>
<dbReference type="InterPro" id="IPR023889">
    <property type="entry name" value="TOMM_kin_cyc"/>
</dbReference>
<dbReference type="Gene3D" id="1.25.40.10">
    <property type="entry name" value="Tetratricopeptide repeat domain"/>
    <property type="match status" value="1"/>
</dbReference>
<dbReference type="RefSeq" id="WP_236986144.1">
    <property type="nucleotide sequence ID" value="NZ_AP023086.1"/>
</dbReference>
<dbReference type="GO" id="GO:0004016">
    <property type="term" value="F:adenylate cyclase activity"/>
    <property type="evidence" value="ECO:0007669"/>
    <property type="project" value="UniProtKB-ARBA"/>
</dbReference>
<comment type="subcellular location">
    <subcellularLocation>
        <location evidence="1">Membrane</location>
        <topology evidence="1">Single-pass membrane protein</topology>
    </subcellularLocation>
</comment>
<dbReference type="SUPFAM" id="SSF56112">
    <property type="entry name" value="Protein kinase-like (PK-like)"/>
    <property type="match status" value="1"/>
</dbReference>
<dbReference type="NCBIfam" id="TIGR03903">
    <property type="entry name" value="TOMM_kin_cyc"/>
    <property type="match status" value="1"/>
</dbReference>
<dbReference type="KEGG" id="marq:MARGE09_P0855"/>
<protein>
    <recommendedName>
        <fullName evidence="5">Protein kinase domain-containing protein</fullName>
    </recommendedName>
</protein>
<dbReference type="EMBL" id="AP023086">
    <property type="protein sequence ID" value="BCD96655.1"/>
    <property type="molecule type" value="Genomic_DNA"/>
</dbReference>
<dbReference type="PROSITE" id="PS00108">
    <property type="entry name" value="PROTEIN_KINASE_ST"/>
    <property type="match status" value="1"/>
</dbReference>
<evidence type="ECO:0000313" key="7">
    <source>
        <dbReference type="Proteomes" id="UP001320119"/>
    </source>
</evidence>
<evidence type="ECO:0000256" key="1">
    <source>
        <dbReference type="ARBA" id="ARBA00004167"/>
    </source>
</evidence>
<dbReference type="InterPro" id="IPR001054">
    <property type="entry name" value="A/G_cyclase"/>
</dbReference>
<dbReference type="SUPFAM" id="SSF55073">
    <property type="entry name" value="Nucleotide cyclase"/>
    <property type="match status" value="1"/>
</dbReference>
<reference evidence="6 7" key="1">
    <citation type="journal article" date="2022" name="IScience">
        <title>An ultrasensitive nanofiber-based assay for enzymatic hydrolysis and deep-sea microbial degradation of cellulose.</title>
        <authorList>
            <person name="Tsudome M."/>
            <person name="Tachioka M."/>
            <person name="Miyazaki M."/>
            <person name="Uchimura K."/>
            <person name="Tsuda M."/>
            <person name="Takaki Y."/>
            <person name="Deguchi S."/>
        </authorList>
    </citation>
    <scope>NUCLEOTIDE SEQUENCE [LARGE SCALE GENOMIC DNA]</scope>
    <source>
        <strain evidence="6 7">GE09</strain>
    </source>
</reference>
<organism evidence="6 7">
    <name type="scientific">Marinagarivorans cellulosilyticus</name>
    <dbReference type="NCBI Taxonomy" id="2721545"/>
    <lineage>
        <taxon>Bacteria</taxon>
        <taxon>Pseudomonadati</taxon>
        <taxon>Pseudomonadota</taxon>
        <taxon>Gammaproteobacteria</taxon>
        <taxon>Cellvibrionales</taxon>
        <taxon>Cellvibrionaceae</taxon>
        <taxon>Marinagarivorans</taxon>
    </lineage>
</organism>
<dbReference type="GO" id="GO:0005737">
    <property type="term" value="C:cytoplasm"/>
    <property type="evidence" value="ECO:0007669"/>
    <property type="project" value="TreeGrafter"/>
</dbReference>
<dbReference type="GO" id="GO:0005524">
    <property type="term" value="F:ATP binding"/>
    <property type="evidence" value="ECO:0007669"/>
    <property type="project" value="UniProtKB-UniRule"/>
</dbReference>
<name>A0AAN1WFI4_9GAMM</name>
<keyword evidence="2 4" id="KW-0547">Nucleotide-binding</keyword>
<proteinExistence type="predicted"/>
<dbReference type="InterPro" id="IPR053235">
    <property type="entry name" value="Ser_Thr_kinase"/>
</dbReference>
<evidence type="ECO:0000256" key="4">
    <source>
        <dbReference type="PROSITE-ProRule" id="PRU10141"/>
    </source>
</evidence>
<dbReference type="CDD" id="cd07302">
    <property type="entry name" value="CHD"/>
    <property type="match status" value="1"/>
</dbReference>
<dbReference type="CDD" id="cd14014">
    <property type="entry name" value="STKc_PknB_like"/>
    <property type="match status" value="1"/>
</dbReference>
<dbReference type="GO" id="GO:0009190">
    <property type="term" value="P:cyclic nucleotide biosynthetic process"/>
    <property type="evidence" value="ECO:0007669"/>
    <property type="project" value="InterPro"/>
</dbReference>
<gene>
    <name evidence="6" type="ORF">MARGE09_P0855</name>
</gene>
<dbReference type="GO" id="GO:0035556">
    <property type="term" value="P:intracellular signal transduction"/>
    <property type="evidence" value="ECO:0007669"/>
    <property type="project" value="InterPro"/>
</dbReference>
<evidence type="ECO:0000259" key="5">
    <source>
        <dbReference type="PROSITE" id="PS50011"/>
    </source>
</evidence>
<accession>A0AAN1WFI4</accession>
<keyword evidence="7" id="KW-1185">Reference proteome</keyword>
<keyword evidence="3 4" id="KW-0067">ATP-binding</keyword>
<dbReference type="InterPro" id="IPR011009">
    <property type="entry name" value="Kinase-like_dom_sf"/>
</dbReference>
<dbReference type="SUPFAM" id="SSF48452">
    <property type="entry name" value="TPR-like"/>
    <property type="match status" value="1"/>
</dbReference>
<sequence length="1370" mass="153129">MLDAPSTQPSSAANPATTIQLPNYEILDHLGEGGFSQVYKARQLNTGQTVAIKLLKLGQQDPARKERQIARFDREAQLCAQLHHTNIVRVLDKGQTPQGDVFAVFEYIPGLTLKGLLDQKGGLPATETAALMGQVLDALACAHALGIVHRDLKPQNIMVTTTGASQQIKLLDFGIGAFTPEARQLDYKSLTMTKETIGTPTYSAPEQLRGEPPTCKTDLYAWGLIFLECLTNTPAVRGSSLAAVFAKQLSPSNVPLPAAVVGHPVSELLRRVLNKNAHERAGDAAEVYRSLKSLNFSTLVGDLQPTPAQTIGHNTQTGDATQVDTLPMYTTGNTQCKQITALCLSLEIDAQGQTTQDPEIIDAFYRDQKAQCADIAIRYGGFLAGEVGDTLLFYFGYPVASDNDSRLCARTALDLVSLIHKRNSLLKKTQGIQSHIRLGIHSGLVHIYDDATPEGLTPNTAMQLAREASRNQILCSDNSRRRLENHIEFEPQPIKEITLLDQCGQIFSLQAERQVEAIGFLRGTRSNNCFIGREAELQQLLAFSNLTGDAQFAHVYGEAGIGKSRLIYEYRNHLKALDQYTAQCLPEYQYNALYPILKVIRYQYSLYSHANDATFEQLQKILNLHNTDKINDSLAILYAWLGLELPSHIDETSLAQDTQKGLLFNTLAVLLSHAGENNNQSLYIFEDMHWSDPTTIEFIDYLTSHNAFIAQQHLFVSTSRVALPTKLANLPAQTIKLERLSDEQTLEFLAALFDHHTLAEEVSRTIIERTDGIPLFIEELTNALRQKALVHTVNHTVKFTSADSLKAIPNNLQESLQQKLDNLIYAKETAQLAASIGREFNYALLASASNFDEERLQIDLNELVESGLVYVQRNVDGNCYIFKHALVKDAAYDSTPLSYRKAIHLRIAESMISSANIENQEPLIIAQHFSGAEDFHSAALHGITAITRSSKNCAYLESQKIGDDVEKWIAMIPAENRQLLTINLNTKLIPAKRMIEGWGANSIKHSTEQSLALINTLRKQGYDTASSTLDEAEHICELALLLYHHYQGNREKAREFGENLLAKILQSGDRVKEVMTLSILGQAYFFEGEFAKAKPVLMRVIALYDAEKDTHLHEETGFDPFNFATGNLMCIEAITGNHTHARQLYTRCIGHAQQTENISIIIVAYTFGTCLFLILNDLKAMSQCTNEVINTYGDSIKSNWIYRNFYMMHDWTRNEYKQSEITVAEDVASGQDSFLSWYVPALADTYINHGFYDKAVTLMEDSEKRSVQSGENCILPITYRYLAKAHFKKSEKSTTLSERYFSIAIEKAKDSDSKWLEFLASLEFIKCKPSQEVSTALATRMRDLIKDMPGTKENHWVCEFESINLSINED</sequence>
<dbReference type="PANTHER" id="PTHR24361">
    <property type="entry name" value="MITOGEN-ACTIVATED KINASE KINASE KINASE"/>
    <property type="match status" value="1"/>
</dbReference>
<dbReference type="Gene3D" id="3.40.50.300">
    <property type="entry name" value="P-loop containing nucleotide triphosphate hydrolases"/>
    <property type="match status" value="1"/>
</dbReference>
<dbReference type="InterPro" id="IPR041664">
    <property type="entry name" value="AAA_16"/>
</dbReference>